<feature type="transmembrane region" description="Helical" evidence="1">
    <location>
        <begin position="6"/>
        <end position="25"/>
    </location>
</feature>
<keyword evidence="1" id="KW-0472">Membrane</keyword>
<gene>
    <name evidence="4" type="ORF">UFOVP1146_179</name>
    <name evidence="5" type="ORF">UFOVP1638_386</name>
    <name evidence="2" type="ORF">UFOVP812_92</name>
    <name evidence="3" type="ORF">UFOVP818_51</name>
</gene>
<evidence type="ECO:0000313" key="4">
    <source>
        <dbReference type="EMBL" id="CAB4186833.1"/>
    </source>
</evidence>
<keyword evidence="1" id="KW-1133">Transmembrane helix</keyword>
<evidence type="ECO:0000313" key="2">
    <source>
        <dbReference type="EMBL" id="CAB4163823.1"/>
    </source>
</evidence>
<dbReference type="EMBL" id="LR797099">
    <property type="protein sequence ID" value="CAB4186833.1"/>
    <property type="molecule type" value="Genomic_DNA"/>
</dbReference>
<name>A0A6J5P0S5_9CAUD</name>
<evidence type="ECO:0000313" key="5">
    <source>
        <dbReference type="EMBL" id="CAB4221563.1"/>
    </source>
</evidence>
<protein>
    <submittedName>
        <fullName evidence="3">Uncharacterized protein</fullName>
    </submittedName>
</protein>
<dbReference type="EMBL" id="LR797502">
    <property type="protein sequence ID" value="CAB4221563.1"/>
    <property type="molecule type" value="Genomic_DNA"/>
</dbReference>
<proteinExistence type="predicted"/>
<sequence length="95" mass="11346">MSNYFLLAASVFLVICTLINMIVMIKEVRSRRQDEKEFIRHRCNDLLRTMMGKDLVAQWWTGPNRAFEMQTPETVFDKDHERVYAYVMTSVHGEW</sequence>
<accession>A0A6J5P0S5</accession>
<keyword evidence="1" id="KW-0812">Transmembrane</keyword>
<organism evidence="3">
    <name type="scientific">uncultured Caudovirales phage</name>
    <dbReference type="NCBI Taxonomy" id="2100421"/>
    <lineage>
        <taxon>Viruses</taxon>
        <taxon>Duplodnaviria</taxon>
        <taxon>Heunggongvirae</taxon>
        <taxon>Uroviricota</taxon>
        <taxon>Caudoviricetes</taxon>
        <taxon>Peduoviridae</taxon>
        <taxon>Maltschvirus</taxon>
        <taxon>Maltschvirus maltsch</taxon>
    </lineage>
</organism>
<dbReference type="EMBL" id="LR796758">
    <property type="protein sequence ID" value="CAB4163823.1"/>
    <property type="molecule type" value="Genomic_DNA"/>
</dbReference>
<reference evidence="3" key="1">
    <citation type="submission" date="2020-04" db="EMBL/GenBank/DDBJ databases">
        <authorList>
            <person name="Chiriac C."/>
            <person name="Salcher M."/>
            <person name="Ghai R."/>
            <person name="Kavagutti S V."/>
        </authorList>
    </citation>
    <scope>NUCLEOTIDE SEQUENCE</scope>
</reference>
<evidence type="ECO:0000256" key="1">
    <source>
        <dbReference type="SAM" id="Phobius"/>
    </source>
</evidence>
<evidence type="ECO:0000313" key="3">
    <source>
        <dbReference type="EMBL" id="CAB4165510.1"/>
    </source>
</evidence>
<dbReference type="EMBL" id="LR796776">
    <property type="protein sequence ID" value="CAB4165510.1"/>
    <property type="molecule type" value="Genomic_DNA"/>
</dbReference>